<dbReference type="Gene3D" id="3.40.50.300">
    <property type="entry name" value="P-loop containing nucleotide triphosphate hydrolases"/>
    <property type="match status" value="1"/>
</dbReference>
<evidence type="ECO:0008006" key="3">
    <source>
        <dbReference type="Google" id="ProtNLM"/>
    </source>
</evidence>
<accession>A0A0F5MPY3</accession>
<dbReference type="SUPFAM" id="SSF52540">
    <property type="entry name" value="P-loop containing nucleoside triphosphate hydrolases"/>
    <property type="match status" value="1"/>
</dbReference>
<organism evidence="1 2">
    <name type="scientific">Candidatus Arcanibacter lacustris</name>
    <dbReference type="NCBI Taxonomy" id="1607817"/>
    <lineage>
        <taxon>Bacteria</taxon>
        <taxon>Pseudomonadati</taxon>
        <taxon>Pseudomonadota</taxon>
        <taxon>Alphaproteobacteria</taxon>
        <taxon>Rickettsiales</taxon>
        <taxon>Candidatus Arcanibacter</taxon>
    </lineage>
</organism>
<reference evidence="1 2" key="1">
    <citation type="submission" date="2015-02" db="EMBL/GenBank/DDBJ databases">
        <title>Single cell genomics of a rare environmental alphaproteobacterium provides unique insights into Rickettsiaceae evolution.</title>
        <authorList>
            <person name="Martijn J."/>
            <person name="Schulz F."/>
            <person name="Zaremba-Niedzwiedzka K."/>
            <person name="Viklund J."/>
            <person name="Stepanauskas R."/>
            <person name="Andersson S.G.E."/>
            <person name="Horn M."/>
            <person name="Guy L."/>
            <person name="Ettema T.J.G."/>
        </authorList>
    </citation>
    <scope>NUCLEOTIDE SEQUENCE [LARGE SCALE GENOMIC DNA]</scope>
    <source>
        <strain evidence="1 2">SCGC AAA041-L04</strain>
    </source>
</reference>
<gene>
    <name evidence="1" type="ORF">SZ25_00024</name>
</gene>
<dbReference type="InterPro" id="IPR027417">
    <property type="entry name" value="P-loop_NTPase"/>
</dbReference>
<proteinExistence type="predicted"/>
<dbReference type="EMBL" id="JYHA01000007">
    <property type="protein sequence ID" value="KKB96878.1"/>
    <property type="molecule type" value="Genomic_DNA"/>
</dbReference>
<dbReference type="Proteomes" id="UP000033358">
    <property type="component" value="Unassembled WGS sequence"/>
</dbReference>
<keyword evidence="2" id="KW-1185">Reference proteome</keyword>
<protein>
    <recommendedName>
        <fullName evidence="3">ABC transporter domain-containing protein</fullName>
    </recommendedName>
</protein>
<evidence type="ECO:0000313" key="2">
    <source>
        <dbReference type="Proteomes" id="UP000033358"/>
    </source>
</evidence>
<name>A0A0F5MPY3_9RICK</name>
<sequence>MSGNVTNVTSSDQDNYLTPTFTTAYTKVLEYLQQSSLSSSFSLTSTFTIAYTGSTGYINGGLQGLISTGSISIIDQYLINNQYYNKNYLSLYSYWHHLFAYGIKGTTLTVKAIFKATLPMKDVDGNIDRMANALIYILPAFQTHFANDFLDFKEKTLVPMQALSLINKIYDKDNALSTDNRNKLYQDLCKNPSNAHVTIGNYLYKIYENNFQTSYIKIFALSIANEGINYIITRYLLGDNINDIFSKFVIRDKLPFEVLQSITFQQILDVIFKQKTEETEPMPLIKRQPSAVLLEKIDKKCKERFPNQGSNVEQMKQISSEIISEIIHDSTKNYAWGVFKFSALFGLRIFSDSYLKKYVSKERQKIQTILINNSQNITKNYEQDHQGKTLLSSHKDIFIQHNKDISNAFGVAFKVNEIAADSIKSLSSYQMVMSNIPELFIYNAIASPIIQIFLQRYLDHSRKISKELSAMEALEKQISYSIANNIESIKLGDGLNHIFDKQINITCSKSQLYTEETNIPIDIESLKQYEYLYYVVIGSPYLFFKFTQSPELFTMSLFNILSSTNQIMLFNLYNIRSKIGTTKEEISLFNLESFYNIINKPEENPTIYTTNYQDNEIIYSNYSVYKGNLTIIHVENLAFNLSKKHLIRDHTLVYFFKNLKKALFTPFSSSGVISIPKPTGQDLTTIYIDQNPYFPEGLTLLESIYFPKRLDNLSEEEVKDLRIKIIDLFSKFTNGKNDHIEAISDLHNHNFKLKPEQAKKSLIIRAILHNADIIIMDETFTGLDSRSVKEIQTAINFYLPNVTIFSFDKHPINNSLFYNYEVSYDNDTFVQTEIKPDYSVAIYEEVEVVTQGNCQITSNHD</sequence>
<dbReference type="CDD" id="cd00267">
    <property type="entry name" value="ABC_ATPase"/>
    <property type="match status" value="1"/>
</dbReference>
<dbReference type="AlphaFoldDB" id="A0A0F5MPY3"/>
<evidence type="ECO:0000313" key="1">
    <source>
        <dbReference type="EMBL" id="KKB96878.1"/>
    </source>
</evidence>
<comment type="caution">
    <text evidence="1">The sequence shown here is derived from an EMBL/GenBank/DDBJ whole genome shotgun (WGS) entry which is preliminary data.</text>
</comment>